<feature type="transmembrane region" description="Helical" evidence="1">
    <location>
        <begin position="7"/>
        <end position="27"/>
    </location>
</feature>
<comment type="caution">
    <text evidence="3">The sequence shown here is derived from an EMBL/GenBank/DDBJ whole genome shotgun (WGS) entry which is preliminary data.</text>
</comment>
<proteinExistence type="predicted"/>
<evidence type="ECO:0000313" key="4">
    <source>
        <dbReference type="Proteomes" id="UP001169006"/>
    </source>
</evidence>
<keyword evidence="4" id="KW-1185">Reference proteome</keyword>
<evidence type="ECO:0000256" key="1">
    <source>
        <dbReference type="SAM" id="Phobius"/>
    </source>
</evidence>
<reference evidence="3" key="1">
    <citation type="journal article" date="2015" name="Int. J. Syst. Evol. Microbiol.">
        <title>Rhizobium oryzicola sp. nov., potential plant-growth-promoting endophytic bacteria isolated from rice roots.</title>
        <authorList>
            <person name="Zhang X.X."/>
            <person name="Gao J.S."/>
            <person name="Cao Y.H."/>
            <person name="Sheirdil R.A."/>
            <person name="Wang X.C."/>
            <person name="Zhang L."/>
        </authorList>
    </citation>
    <scope>NUCLEOTIDE SEQUENCE</scope>
    <source>
        <strain evidence="3">05753</strain>
    </source>
</reference>
<reference evidence="3" key="2">
    <citation type="submission" date="2023-07" db="EMBL/GenBank/DDBJ databases">
        <authorList>
            <person name="Sun H."/>
        </authorList>
    </citation>
    <scope>NUCLEOTIDE SEQUENCE</scope>
    <source>
        <strain evidence="3">05753</strain>
    </source>
</reference>
<name>A0ABT8T2S7_9HYPH</name>
<feature type="domain" description="Double Cache" evidence="2">
    <location>
        <begin position="54"/>
        <end position="278"/>
    </location>
</feature>
<dbReference type="InterPro" id="IPR029150">
    <property type="entry name" value="dCache_3"/>
</dbReference>
<keyword evidence="1" id="KW-1133">Transmembrane helix</keyword>
<dbReference type="EMBL" id="JAUKWQ010000012">
    <property type="protein sequence ID" value="MDO1585059.1"/>
    <property type="molecule type" value="Genomic_DNA"/>
</dbReference>
<dbReference type="Proteomes" id="UP001169006">
    <property type="component" value="Unassembled WGS sequence"/>
</dbReference>
<dbReference type="Pfam" id="PF14827">
    <property type="entry name" value="dCache_3"/>
    <property type="match status" value="1"/>
</dbReference>
<accession>A0ABT8T2S7</accession>
<feature type="transmembrane region" description="Helical" evidence="1">
    <location>
        <begin position="288"/>
        <end position="310"/>
    </location>
</feature>
<keyword evidence="1" id="KW-0812">Transmembrane</keyword>
<dbReference type="SUPFAM" id="SSF103190">
    <property type="entry name" value="Sensory domain-like"/>
    <property type="match status" value="1"/>
</dbReference>
<organism evidence="3 4">
    <name type="scientific">Rhizobium oryzicola</name>
    <dbReference type="NCBI Taxonomy" id="1232668"/>
    <lineage>
        <taxon>Bacteria</taxon>
        <taxon>Pseudomonadati</taxon>
        <taxon>Pseudomonadota</taxon>
        <taxon>Alphaproteobacteria</taxon>
        <taxon>Hyphomicrobiales</taxon>
        <taxon>Rhizobiaceae</taxon>
        <taxon>Rhizobium/Agrobacterium group</taxon>
        <taxon>Rhizobium</taxon>
    </lineage>
</organism>
<keyword evidence="1" id="KW-0472">Membrane</keyword>
<gene>
    <name evidence="3" type="ORF">Q2T52_23455</name>
</gene>
<evidence type="ECO:0000313" key="3">
    <source>
        <dbReference type="EMBL" id="MDO1585059.1"/>
    </source>
</evidence>
<protein>
    <submittedName>
        <fullName evidence="3">Cache domain-containing protein</fullName>
    </submittedName>
</protein>
<dbReference type="Gene3D" id="3.30.450.20">
    <property type="entry name" value="PAS domain"/>
    <property type="match status" value="1"/>
</dbReference>
<evidence type="ECO:0000259" key="2">
    <source>
        <dbReference type="Pfam" id="PF14827"/>
    </source>
</evidence>
<dbReference type="InterPro" id="IPR029151">
    <property type="entry name" value="Sensor-like_sf"/>
</dbReference>
<dbReference type="RefSeq" id="WP_302079348.1">
    <property type="nucleotide sequence ID" value="NZ_JAUKWQ010000012.1"/>
</dbReference>
<sequence>MRLSRLLSTITALLVGFILLLCGWLLISDERHLLDEAKLREIGKTAVVFSSAMQQAATLSASHAEAIAEDKTAQSLLKAKDRAGLQAYMKPAFDRLAGTADIDVLHFHEANMKSFLRVWEPENFGQDLSTFRPMVVATNHDKRTQKGLEFGIRGLSLRAMSPMLAGSELIGTVEVGVNLKSLTELAKSSTGADFALFLDPSVTNAKNDGRRAGALALDANTDTSLFTALDNRGLAHLTRAPYVETTVVDGRTLGVLGTPLIDYSGNVIGVIVVSSDVTVLERHANQSLVTIAAIALAGLLIVLAVLTIAIRATVVRPMNALTKAVRGDDMSHAPKSGLREYRALRDALAERLRATGSKDNAA</sequence>